<dbReference type="STRING" id="1182541.W9Y505"/>
<reference evidence="1 2" key="1">
    <citation type="submission" date="2013-03" db="EMBL/GenBank/DDBJ databases">
        <title>The Genome Sequence of Capronia coronata CBS 617.96.</title>
        <authorList>
            <consortium name="The Broad Institute Genomics Platform"/>
            <person name="Cuomo C."/>
            <person name="de Hoog S."/>
            <person name="Gorbushina A."/>
            <person name="Walker B."/>
            <person name="Young S.K."/>
            <person name="Zeng Q."/>
            <person name="Gargeya S."/>
            <person name="Fitzgerald M."/>
            <person name="Haas B."/>
            <person name="Abouelleil A."/>
            <person name="Allen A.W."/>
            <person name="Alvarado L."/>
            <person name="Arachchi H.M."/>
            <person name="Berlin A.M."/>
            <person name="Chapman S.B."/>
            <person name="Gainer-Dewar J."/>
            <person name="Goldberg J."/>
            <person name="Griggs A."/>
            <person name="Gujja S."/>
            <person name="Hansen M."/>
            <person name="Howarth C."/>
            <person name="Imamovic A."/>
            <person name="Ireland A."/>
            <person name="Larimer J."/>
            <person name="McCowan C."/>
            <person name="Murphy C."/>
            <person name="Pearson M."/>
            <person name="Poon T.W."/>
            <person name="Priest M."/>
            <person name="Roberts A."/>
            <person name="Saif S."/>
            <person name="Shea T."/>
            <person name="Sisk P."/>
            <person name="Sykes S."/>
            <person name="Wortman J."/>
            <person name="Nusbaum C."/>
            <person name="Birren B."/>
        </authorList>
    </citation>
    <scope>NUCLEOTIDE SEQUENCE [LARGE SCALE GENOMIC DNA]</scope>
    <source>
        <strain evidence="1 2">CBS 617.96</strain>
    </source>
</reference>
<name>W9Y505_9EURO</name>
<dbReference type="Gene3D" id="3.80.10.10">
    <property type="entry name" value="Ribonuclease Inhibitor"/>
    <property type="match status" value="1"/>
</dbReference>
<dbReference type="AlphaFoldDB" id="W9Y505"/>
<sequence>MAQPNPPTAILDLEIEVLSMIFSQVCSDSPRTASALALVNKYFNDAVKCVRYVHTTLQWDSAHKYFLTATGRQAKSWKCPEFFRGLRHLTIRQRHEKWRGSETDFADQLTELLGQVSNLRSLTWEIPLMLPHPVLDVLEAQHPRAHLHVRRVRTENYTYSSNSFHDLTENKCLISFGAEIFSDNMKSYHHVALQELLCRAPNLKFASLISDRISPSEVNEWGKWHIQLKPSTSLRHLTLDGWPISADTLEYWSKFVDLATLESFKCSRGRIDASYFTRAAQLLSNLKHVSLNLGAYDCDPETARAAQDYIDTCSPLATLSLWSWSGRISLASVLSKHGPTLKELHLHEREESFVDVGLEQVGTRPYLRQILSPESLAQVRNSCPKLKACTFDLNRHTQFLNIHDYQVHLNELVKAGLDELQIYFDAGVGYISLATFAEDISNVIDDEDENEWPELTLPNKCGGDFDSKNLPPVFWNPESTSDVPQTEIPDHPSADIVTFHPPSSTDDICRFVGELWKYVFGSRTSGERLLEVKFGEWDRKYFPLGNNPDGEKQKDIRVYCRAKPHERDDKVGECQILMQCCGGKHWKKFASG</sequence>
<evidence type="ECO:0008006" key="3">
    <source>
        <dbReference type="Google" id="ProtNLM"/>
    </source>
</evidence>
<keyword evidence="2" id="KW-1185">Reference proteome</keyword>
<dbReference type="OrthoDB" id="3945550at2759"/>
<dbReference type="GeneID" id="19159672"/>
<dbReference type="SUPFAM" id="SSF52047">
    <property type="entry name" value="RNI-like"/>
    <property type="match status" value="1"/>
</dbReference>
<organism evidence="1 2">
    <name type="scientific">Capronia coronata CBS 617.96</name>
    <dbReference type="NCBI Taxonomy" id="1182541"/>
    <lineage>
        <taxon>Eukaryota</taxon>
        <taxon>Fungi</taxon>
        <taxon>Dikarya</taxon>
        <taxon>Ascomycota</taxon>
        <taxon>Pezizomycotina</taxon>
        <taxon>Eurotiomycetes</taxon>
        <taxon>Chaetothyriomycetidae</taxon>
        <taxon>Chaetothyriales</taxon>
        <taxon>Herpotrichiellaceae</taxon>
        <taxon>Capronia</taxon>
    </lineage>
</organism>
<dbReference type="EMBL" id="AMWN01000004">
    <property type="protein sequence ID" value="EXJ87867.1"/>
    <property type="molecule type" value="Genomic_DNA"/>
</dbReference>
<accession>W9Y505</accession>
<dbReference type="eggNOG" id="ENOG502SH5E">
    <property type="taxonomic scope" value="Eukaryota"/>
</dbReference>
<dbReference type="InterPro" id="IPR032675">
    <property type="entry name" value="LRR_dom_sf"/>
</dbReference>
<protein>
    <recommendedName>
        <fullName evidence="3">F-box domain-containing protein</fullName>
    </recommendedName>
</protein>
<dbReference type="HOGENOM" id="CLU_460807_0_0_1"/>
<evidence type="ECO:0000313" key="2">
    <source>
        <dbReference type="Proteomes" id="UP000019484"/>
    </source>
</evidence>
<gene>
    <name evidence="1" type="ORF">A1O1_04794</name>
</gene>
<comment type="caution">
    <text evidence="1">The sequence shown here is derived from an EMBL/GenBank/DDBJ whole genome shotgun (WGS) entry which is preliminary data.</text>
</comment>
<evidence type="ECO:0000313" key="1">
    <source>
        <dbReference type="EMBL" id="EXJ87867.1"/>
    </source>
</evidence>
<dbReference type="RefSeq" id="XP_007723873.1">
    <property type="nucleotide sequence ID" value="XM_007725683.1"/>
</dbReference>
<proteinExistence type="predicted"/>
<dbReference type="Proteomes" id="UP000019484">
    <property type="component" value="Unassembled WGS sequence"/>
</dbReference>